<protein>
    <submittedName>
        <fullName evidence="4">tRNA (N6-threonylcarbamoyladenosine(37)-N6)-methyltransferase TrmO</fullName>
    </submittedName>
</protein>
<dbReference type="RefSeq" id="WP_155303584.1">
    <property type="nucleotide sequence ID" value="NZ_AP021875.1"/>
</dbReference>
<reference evidence="4 5" key="1">
    <citation type="submission" date="2019-11" db="EMBL/GenBank/DDBJ databases">
        <title>Comparative genomics of hydrocarbon-degrading Desulfosarcina strains.</title>
        <authorList>
            <person name="Watanabe M."/>
            <person name="Kojima H."/>
            <person name="Fukui M."/>
        </authorList>
    </citation>
    <scope>NUCLEOTIDE SEQUENCE [LARGE SCALE GENOMIC DNA]</scope>
    <source>
        <strain evidence="4 5">PP31</strain>
    </source>
</reference>
<dbReference type="AlphaFoldDB" id="A0A5K7Z0Y8"/>
<proteinExistence type="inferred from homology"/>
<accession>A0A5K7Z0Y8</accession>
<keyword evidence="5" id="KW-1185">Reference proteome</keyword>
<dbReference type="Pfam" id="PF01980">
    <property type="entry name" value="TrmO_N"/>
    <property type="match status" value="1"/>
</dbReference>
<feature type="domain" description="TsaA-like" evidence="3">
    <location>
        <begin position="10"/>
        <end position="141"/>
    </location>
</feature>
<dbReference type="OrthoDB" id="9804309at2"/>
<dbReference type="Gene3D" id="2.40.30.70">
    <property type="entry name" value="YaeB-like"/>
    <property type="match status" value="1"/>
</dbReference>
<name>A0A5K7Z0Y8_9BACT</name>
<evidence type="ECO:0000313" key="5">
    <source>
        <dbReference type="Proteomes" id="UP000427769"/>
    </source>
</evidence>
<dbReference type="Proteomes" id="UP000427769">
    <property type="component" value="Chromosome"/>
</dbReference>
<keyword evidence="4" id="KW-0489">Methyltransferase</keyword>
<evidence type="ECO:0000256" key="2">
    <source>
        <dbReference type="ARBA" id="ARBA00033753"/>
    </source>
</evidence>
<dbReference type="CDD" id="cd09281">
    <property type="entry name" value="UPF0066"/>
    <property type="match status" value="1"/>
</dbReference>
<keyword evidence="1" id="KW-0949">S-adenosyl-L-methionine</keyword>
<evidence type="ECO:0000313" key="4">
    <source>
        <dbReference type="EMBL" id="BBO74568.1"/>
    </source>
</evidence>
<dbReference type="GO" id="GO:0032259">
    <property type="term" value="P:methylation"/>
    <property type="evidence" value="ECO:0007669"/>
    <property type="project" value="UniProtKB-KW"/>
</dbReference>
<dbReference type="PROSITE" id="PS51668">
    <property type="entry name" value="TSAA_2"/>
    <property type="match status" value="1"/>
</dbReference>
<dbReference type="InterPro" id="IPR023370">
    <property type="entry name" value="TrmO-like_N"/>
</dbReference>
<gene>
    <name evidence="4" type="ORF">DSCW_19850</name>
</gene>
<evidence type="ECO:0000256" key="1">
    <source>
        <dbReference type="ARBA" id="ARBA00022691"/>
    </source>
</evidence>
<comment type="similarity">
    <text evidence="2">Belongs to the tRNA methyltransferase O family.</text>
</comment>
<dbReference type="PANTHER" id="PTHR12818:SF0">
    <property type="entry name" value="TRNA (ADENINE(37)-N6)-METHYLTRANSFERASE"/>
    <property type="match status" value="1"/>
</dbReference>
<dbReference type="GO" id="GO:0008168">
    <property type="term" value="F:methyltransferase activity"/>
    <property type="evidence" value="ECO:0007669"/>
    <property type="project" value="UniProtKB-KW"/>
</dbReference>
<dbReference type="InterPro" id="IPR040372">
    <property type="entry name" value="YaeB-like"/>
</dbReference>
<dbReference type="KEGG" id="dwd:DSCW_19850"/>
<keyword evidence="4" id="KW-0808">Transferase</keyword>
<evidence type="ECO:0000259" key="3">
    <source>
        <dbReference type="PROSITE" id="PS51668"/>
    </source>
</evidence>
<dbReference type="NCBIfam" id="TIGR00104">
    <property type="entry name" value="tRNA_TsaA"/>
    <property type="match status" value="1"/>
</dbReference>
<sequence length="167" mass="19057">MKEPSPTIEFSPIGIIRTPYENQAPYQPIVEDQGEFRIEVFPAYSDGLFQLARFHYIYVICQLHKSTGVHSLSIKPPWTTDTTVGIFASRSPKRPNRIGLSIVRLERIEENVLHTSGIDVFDGTPLLDIKPYIQELDVKPTANYGWLDDLDDRDHLMLHIKGIAHES</sequence>
<dbReference type="InterPro" id="IPR036414">
    <property type="entry name" value="YaeB_N_sf"/>
</dbReference>
<dbReference type="PANTHER" id="PTHR12818">
    <property type="entry name" value="TRNA (ADENINE(37)-N6)-METHYLTRANSFERASE"/>
    <property type="match status" value="1"/>
</dbReference>
<dbReference type="EMBL" id="AP021875">
    <property type="protein sequence ID" value="BBO74568.1"/>
    <property type="molecule type" value="Genomic_DNA"/>
</dbReference>
<dbReference type="SUPFAM" id="SSF118196">
    <property type="entry name" value="YaeB-like"/>
    <property type="match status" value="1"/>
</dbReference>
<dbReference type="InterPro" id="IPR036413">
    <property type="entry name" value="YaeB-like_sf"/>
</dbReference>
<organism evidence="4 5">
    <name type="scientific">Desulfosarcina widdelii</name>
    <dbReference type="NCBI Taxonomy" id="947919"/>
    <lineage>
        <taxon>Bacteria</taxon>
        <taxon>Pseudomonadati</taxon>
        <taxon>Thermodesulfobacteriota</taxon>
        <taxon>Desulfobacteria</taxon>
        <taxon>Desulfobacterales</taxon>
        <taxon>Desulfosarcinaceae</taxon>
        <taxon>Desulfosarcina</taxon>
    </lineage>
</organism>